<evidence type="ECO:0000256" key="10">
    <source>
        <dbReference type="SAM" id="Phobius"/>
    </source>
</evidence>
<evidence type="ECO:0000256" key="7">
    <source>
        <dbReference type="ARBA" id="ARBA00022927"/>
    </source>
</evidence>
<keyword evidence="6 10" id="KW-0812">Transmembrane</keyword>
<dbReference type="Proteomes" id="UP000727456">
    <property type="component" value="Unassembled WGS sequence"/>
</dbReference>
<accession>A0ABX0TQD7</accession>
<dbReference type="Gene3D" id="3.30.1360.100">
    <property type="entry name" value="General secretion pathway protein M, EpsM"/>
    <property type="match status" value="1"/>
</dbReference>
<evidence type="ECO:0000256" key="3">
    <source>
        <dbReference type="ARBA" id="ARBA00022448"/>
    </source>
</evidence>
<evidence type="ECO:0000256" key="8">
    <source>
        <dbReference type="ARBA" id="ARBA00022989"/>
    </source>
</evidence>
<dbReference type="SUPFAM" id="SSF103054">
    <property type="entry name" value="General secretion pathway protein M, EpsM"/>
    <property type="match status" value="1"/>
</dbReference>
<keyword evidence="3" id="KW-0813">Transport</keyword>
<sequence>MLEQLRPQWEKGALWWDERSAREQLMLGSLFAIALVALLLGAVIRPLESARARAAADIRTYQMIDLRLRQGGVSSGQRSGPPAQQISQSAAAAGLQVQRIEPQGARTNVVLADAPFDAVLRFVADLEKNSALRVSEARIERSQIAAGMVTAQFLVAGGAAG</sequence>
<evidence type="ECO:0000313" key="11">
    <source>
        <dbReference type="EMBL" id="NIJ07741.1"/>
    </source>
</evidence>
<evidence type="ECO:0000313" key="12">
    <source>
        <dbReference type="Proteomes" id="UP000727456"/>
    </source>
</evidence>
<dbReference type="RefSeq" id="WP_167072618.1">
    <property type="nucleotide sequence ID" value="NZ_JAAOZC010000003.1"/>
</dbReference>
<organism evidence="11 12">
    <name type="scientific">Sphingomonas vulcanisoli</name>
    <dbReference type="NCBI Taxonomy" id="1658060"/>
    <lineage>
        <taxon>Bacteria</taxon>
        <taxon>Pseudomonadati</taxon>
        <taxon>Pseudomonadota</taxon>
        <taxon>Alphaproteobacteria</taxon>
        <taxon>Sphingomonadales</taxon>
        <taxon>Sphingomonadaceae</taxon>
        <taxon>Sphingomonas</taxon>
    </lineage>
</organism>
<keyword evidence="5" id="KW-0997">Cell inner membrane</keyword>
<evidence type="ECO:0000256" key="4">
    <source>
        <dbReference type="ARBA" id="ARBA00022475"/>
    </source>
</evidence>
<comment type="similarity">
    <text evidence="2">Belongs to the GSP M family.</text>
</comment>
<evidence type="ECO:0000256" key="5">
    <source>
        <dbReference type="ARBA" id="ARBA00022519"/>
    </source>
</evidence>
<comment type="subcellular location">
    <subcellularLocation>
        <location evidence="1">Cell inner membrane</location>
        <topology evidence="1">Single-pass membrane protein</topology>
    </subcellularLocation>
</comment>
<reference evidence="11 12" key="1">
    <citation type="submission" date="2020-03" db="EMBL/GenBank/DDBJ databases">
        <title>Genomic Encyclopedia of Type Strains, Phase III (KMG-III): the genomes of soil and plant-associated and newly described type strains.</title>
        <authorList>
            <person name="Whitman W."/>
        </authorList>
    </citation>
    <scope>NUCLEOTIDE SEQUENCE [LARGE SCALE GENOMIC DNA]</scope>
    <source>
        <strain evidence="11 12">CECT 8804</strain>
    </source>
</reference>
<evidence type="ECO:0000256" key="9">
    <source>
        <dbReference type="ARBA" id="ARBA00023136"/>
    </source>
</evidence>
<dbReference type="InterPro" id="IPR023229">
    <property type="entry name" value="T2SS_M_periplasmic_sf"/>
</dbReference>
<dbReference type="EMBL" id="JAAOZC010000003">
    <property type="protein sequence ID" value="NIJ07741.1"/>
    <property type="molecule type" value="Genomic_DNA"/>
</dbReference>
<keyword evidence="4" id="KW-1003">Cell membrane</keyword>
<evidence type="ECO:0000256" key="6">
    <source>
        <dbReference type="ARBA" id="ARBA00022692"/>
    </source>
</evidence>
<gene>
    <name evidence="11" type="ORF">FHS31_001351</name>
</gene>
<name>A0ABX0TQD7_9SPHN</name>
<dbReference type="Pfam" id="PF04612">
    <property type="entry name" value="T2SSM"/>
    <property type="match status" value="1"/>
</dbReference>
<keyword evidence="7" id="KW-0653">Protein transport</keyword>
<keyword evidence="9 10" id="KW-0472">Membrane</keyword>
<evidence type="ECO:0000256" key="2">
    <source>
        <dbReference type="ARBA" id="ARBA00010637"/>
    </source>
</evidence>
<feature type="transmembrane region" description="Helical" evidence="10">
    <location>
        <begin position="25"/>
        <end position="44"/>
    </location>
</feature>
<keyword evidence="12" id="KW-1185">Reference proteome</keyword>
<keyword evidence="8 10" id="KW-1133">Transmembrane helix</keyword>
<dbReference type="InterPro" id="IPR007690">
    <property type="entry name" value="T2SS_GspM"/>
</dbReference>
<protein>
    <submittedName>
        <fullName evidence="11">General secretion pathway protein M</fullName>
    </submittedName>
</protein>
<comment type="caution">
    <text evidence="11">The sequence shown here is derived from an EMBL/GenBank/DDBJ whole genome shotgun (WGS) entry which is preliminary data.</text>
</comment>
<proteinExistence type="inferred from homology"/>
<evidence type="ECO:0000256" key="1">
    <source>
        <dbReference type="ARBA" id="ARBA00004377"/>
    </source>
</evidence>